<proteinExistence type="predicted"/>
<dbReference type="InterPro" id="IPR012902">
    <property type="entry name" value="N_methyl_site"/>
</dbReference>
<evidence type="ECO:0008006" key="4">
    <source>
        <dbReference type="Google" id="ProtNLM"/>
    </source>
</evidence>
<reference evidence="2 3" key="1">
    <citation type="submission" date="2014-12" db="EMBL/GenBank/DDBJ databases">
        <title>Denitrispirillum autotrophicum gen. nov., sp. nov., Denitrifying, Facultatively Autotrophic Bacteria Isolated from Rice Paddy Soil.</title>
        <authorList>
            <person name="Ishii S."/>
            <person name="Ashida N."/>
            <person name="Ohno H."/>
            <person name="Otsuka S."/>
            <person name="Yokota A."/>
            <person name="Senoo K."/>
        </authorList>
    </citation>
    <scope>NUCLEOTIDE SEQUENCE [LARGE SCALE GENOMIC DNA]</scope>
    <source>
        <strain evidence="2 3">TSA66</strain>
    </source>
</reference>
<dbReference type="NCBIfam" id="TIGR02532">
    <property type="entry name" value="IV_pilin_GFxxxE"/>
    <property type="match status" value="1"/>
</dbReference>
<comment type="caution">
    <text evidence="2">The sequence shown here is derived from an EMBL/GenBank/DDBJ whole genome shotgun (WGS) entry which is preliminary data.</text>
</comment>
<dbReference type="Pfam" id="PF07963">
    <property type="entry name" value="N_methyl"/>
    <property type="match status" value="1"/>
</dbReference>
<dbReference type="PROSITE" id="PS00409">
    <property type="entry name" value="PROKAR_NTER_METHYL"/>
    <property type="match status" value="1"/>
</dbReference>
<keyword evidence="3" id="KW-1185">Reference proteome</keyword>
<keyword evidence="1" id="KW-1133">Transmembrane helix</keyword>
<dbReference type="EMBL" id="JWJG01000028">
    <property type="protein sequence ID" value="KIF83829.1"/>
    <property type="molecule type" value="Genomic_DNA"/>
</dbReference>
<dbReference type="SUPFAM" id="SSF54523">
    <property type="entry name" value="Pili subunits"/>
    <property type="match status" value="1"/>
</dbReference>
<protein>
    <recommendedName>
        <fullName evidence="4">MSHA biogenesis protein MshO</fullName>
    </recommendedName>
</protein>
<dbReference type="Gene3D" id="3.30.700.10">
    <property type="entry name" value="Glycoprotein, Type 4 Pilin"/>
    <property type="match status" value="1"/>
</dbReference>
<sequence length="279" mass="29364">MLHVSRNLRGFTLVEAVIVIAITGVIAAIVAVFIRAPVQSYFDSAARAALSDEADTTLRRMARDIRLALPNSIRIDTSGVYFELLLTASGGRYLAEEDDPTAGQILDFNNTGALSFDVVSTAPTITAGNSIVVYNLGPGLDPANAYCASATGCNNRAVVASIAASPDVPNATRVRLSANPFLNGLRSPSFRFQVVTMPVTYGCAGGTLTRYWNYTISASQPTPPSDGQHAVLATNVNCTFSYARANERSGLVGLGLTMTGKGDAGAVSLFQQVHVDNTP</sequence>
<dbReference type="STRING" id="709839.TSA66_18055"/>
<keyword evidence="1" id="KW-0812">Transmembrane</keyword>
<evidence type="ECO:0000313" key="3">
    <source>
        <dbReference type="Proteomes" id="UP000031572"/>
    </source>
</evidence>
<accession>A0A0C2BUY8</accession>
<organism evidence="2 3">
    <name type="scientific">Noviherbaspirillum autotrophicum</name>
    <dbReference type="NCBI Taxonomy" id="709839"/>
    <lineage>
        <taxon>Bacteria</taxon>
        <taxon>Pseudomonadati</taxon>
        <taxon>Pseudomonadota</taxon>
        <taxon>Betaproteobacteria</taxon>
        <taxon>Burkholderiales</taxon>
        <taxon>Oxalobacteraceae</taxon>
        <taxon>Noviherbaspirillum</taxon>
    </lineage>
</organism>
<evidence type="ECO:0000256" key="1">
    <source>
        <dbReference type="SAM" id="Phobius"/>
    </source>
</evidence>
<name>A0A0C2BUY8_9BURK</name>
<feature type="transmembrane region" description="Helical" evidence="1">
    <location>
        <begin position="12"/>
        <end position="34"/>
    </location>
</feature>
<dbReference type="InterPro" id="IPR045584">
    <property type="entry name" value="Pilin-like"/>
</dbReference>
<keyword evidence="1" id="KW-0472">Membrane</keyword>
<gene>
    <name evidence="2" type="ORF">TSA66_18055</name>
</gene>
<evidence type="ECO:0000313" key="2">
    <source>
        <dbReference type="EMBL" id="KIF83829.1"/>
    </source>
</evidence>
<dbReference type="Proteomes" id="UP000031572">
    <property type="component" value="Unassembled WGS sequence"/>
</dbReference>
<dbReference type="AlphaFoldDB" id="A0A0C2BUY8"/>